<proteinExistence type="predicted"/>
<organism evidence="4 5">
    <name type="scientific">Algimonas ampicilliniresistens</name>
    <dbReference type="NCBI Taxonomy" id="1298735"/>
    <lineage>
        <taxon>Bacteria</taxon>
        <taxon>Pseudomonadati</taxon>
        <taxon>Pseudomonadota</taxon>
        <taxon>Alphaproteobacteria</taxon>
        <taxon>Maricaulales</taxon>
        <taxon>Robiginitomaculaceae</taxon>
        <taxon>Algimonas</taxon>
    </lineage>
</organism>
<feature type="transmembrane region" description="Helical" evidence="2">
    <location>
        <begin position="164"/>
        <end position="182"/>
    </location>
</feature>
<dbReference type="Proteomes" id="UP001161391">
    <property type="component" value="Unassembled WGS sequence"/>
</dbReference>
<gene>
    <name evidence="4" type="ORF">GCM10007853_28930</name>
</gene>
<dbReference type="InterPro" id="IPR021834">
    <property type="entry name" value="DUF3426"/>
</dbReference>
<dbReference type="Pfam" id="PF11906">
    <property type="entry name" value="DUF3426"/>
    <property type="match status" value="1"/>
</dbReference>
<dbReference type="EMBL" id="BSNK01000002">
    <property type="protein sequence ID" value="GLQ25019.1"/>
    <property type="molecule type" value="Genomic_DNA"/>
</dbReference>
<evidence type="ECO:0000259" key="3">
    <source>
        <dbReference type="Pfam" id="PF13717"/>
    </source>
</evidence>
<keyword evidence="2" id="KW-0812">Transmembrane</keyword>
<keyword evidence="5" id="KW-1185">Reference proteome</keyword>
<evidence type="ECO:0000313" key="4">
    <source>
        <dbReference type="EMBL" id="GLQ25019.1"/>
    </source>
</evidence>
<evidence type="ECO:0000256" key="1">
    <source>
        <dbReference type="SAM" id="MobiDB-lite"/>
    </source>
</evidence>
<reference evidence="4" key="1">
    <citation type="journal article" date="2014" name="Int. J. Syst. Evol. Microbiol.">
        <title>Complete genome of a new Firmicutes species belonging to the dominant human colonic microbiota ('Ruminococcus bicirculans') reveals two chromosomes and a selective capacity to utilize plant glucans.</title>
        <authorList>
            <consortium name="NISC Comparative Sequencing Program"/>
            <person name="Wegmann U."/>
            <person name="Louis P."/>
            <person name="Goesmann A."/>
            <person name="Henrissat B."/>
            <person name="Duncan S.H."/>
            <person name="Flint H.J."/>
        </authorList>
    </citation>
    <scope>NUCLEOTIDE SEQUENCE</scope>
    <source>
        <strain evidence="4">NBRC 108219</strain>
    </source>
</reference>
<name>A0ABQ5VEC6_9PROT</name>
<reference evidence="4" key="2">
    <citation type="submission" date="2023-01" db="EMBL/GenBank/DDBJ databases">
        <title>Draft genome sequence of Algimonas ampicilliniresistens strain NBRC 108219.</title>
        <authorList>
            <person name="Sun Q."/>
            <person name="Mori K."/>
        </authorList>
    </citation>
    <scope>NUCLEOTIDE SEQUENCE</scope>
    <source>
        <strain evidence="4">NBRC 108219</strain>
    </source>
</reference>
<dbReference type="RefSeq" id="WP_284392091.1">
    <property type="nucleotide sequence ID" value="NZ_BSNK01000002.1"/>
</dbReference>
<dbReference type="InterPro" id="IPR011723">
    <property type="entry name" value="Znf/thioredoxin_put"/>
</dbReference>
<keyword evidence="2" id="KW-0472">Membrane</keyword>
<feature type="domain" description="Zinc finger/thioredoxin putative" evidence="3">
    <location>
        <begin position="6"/>
        <end position="39"/>
    </location>
</feature>
<protein>
    <submittedName>
        <fullName evidence="4">Thioredoxin</fullName>
    </submittedName>
</protein>
<dbReference type="NCBIfam" id="TIGR02098">
    <property type="entry name" value="MJ0042_CXXC"/>
    <property type="match status" value="1"/>
</dbReference>
<feature type="compositionally biased region" description="Low complexity" evidence="1">
    <location>
        <begin position="74"/>
        <end position="89"/>
    </location>
</feature>
<feature type="region of interest" description="Disordered" evidence="1">
    <location>
        <begin position="63"/>
        <end position="138"/>
    </location>
</feature>
<evidence type="ECO:0000256" key="2">
    <source>
        <dbReference type="SAM" id="Phobius"/>
    </source>
</evidence>
<keyword evidence="2" id="KW-1133">Transmembrane helix</keyword>
<feature type="compositionally biased region" description="Basic and acidic residues" evidence="1">
    <location>
        <begin position="114"/>
        <end position="127"/>
    </location>
</feature>
<accession>A0ABQ5VEC6</accession>
<dbReference type="Pfam" id="PF13717">
    <property type="entry name" value="Zn_ribbon_4"/>
    <property type="match status" value="1"/>
</dbReference>
<sequence>MSGLVITCPDCQTSYNADANSIGESGRNVRCARCGVTWFVPPPDIIDQLITDPDALAHADNVAASQPDEPEVQSSSPISDPIPPVASSATPAFAATYQPDNAPDLPSTSAYQDEAGHQTEPTYRDEPPVDDPGLARPDAIGADVMMRDMADSEKLARRQRTIRIIWAVPVLIVLIAAIAAWFNRQSIVNRIPQMASVYQMLGADVRAGGLEIVPPDARTVLVDGASVIRIESAVRNLTRKAKTVPLIELTLHDDAGQSLAQWYVEIGSTKLAGGERMVFTSEYADPPAGAVGLRYRFVGVPS</sequence>
<evidence type="ECO:0000313" key="5">
    <source>
        <dbReference type="Proteomes" id="UP001161391"/>
    </source>
</evidence>
<comment type="caution">
    <text evidence="4">The sequence shown here is derived from an EMBL/GenBank/DDBJ whole genome shotgun (WGS) entry which is preliminary data.</text>
</comment>